<keyword evidence="1" id="KW-1133">Transmembrane helix</keyword>
<feature type="transmembrane region" description="Helical" evidence="1">
    <location>
        <begin position="157"/>
        <end position="177"/>
    </location>
</feature>
<name>A0A1H8D5V6_9RHOB</name>
<keyword evidence="3" id="KW-1185">Reference proteome</keyword>
<dbReference type="Pfam" id="PF03929">
    <property type="entry name" value="PepSY_TM"/>
    <property type="match status" value="1"/>
</dbReference>
<dbReference type="Proteomes" id="UP000199585">
    <property type="component" value="Unassembled WGS sequence"/>
</dbReference>
<dbReference type="STRING" id="245187.SAMN04488003_1087"/>
<dbReference type="PANTHER" id="PTHR34219">
    <property type="entry name" value="IRON-REGULATED INNER MEMBRANE PROTEIN-RELATED"/>
    <property type="match status" value="1"/>
</dbReference>
<reference evidence="2 3" key="1">
    <citation type="submission" date="2016-10" db="EMBL/GenBank/DDBJ databases">
        <authorList>
            <person name="de Groot N.N."/>
        </authorList>
    </citation>
    <scope>NUCLEOTIDE SEQUENCE [LARGE SCALE GENOMIC DNA]</scope>
    <source>
        <strain evidence="2 3">DSM 16213</strain>
    </source>
</reference>
<evidence type="ECO:0000256" key="1">
    <source>
        <dbReference type="SAM" id="Phobius"/>
    </source>
</evidence>
<feature type="transmembrane region" description="Helical" evidence="1">
    <location>
        <begin position="31"/>
        <end position="54"/>
    </location>
</feature>
<dbReference type="PANTHER" id="PTHR34219:SF1">
    <property type="entry name" value="PEPSY DOMAIN-CONTAINING PROTEIN"/>
    <property type="match status" value="1"/>
</dbReference>
<evidence type="ECO:0000313" key="3">
    <source>
        <dbReference type="Proteomes" id="UP000199585"/>
    </source>
</evidence>
<accession>A0A1H8D5V6</accession>
<dbReference type="InterPro" id="IPR005625">
    <property type="entry name" value="PepSY-ass_TM"/>
</dbReference>
<protein>
    <submittedName>
        <fullName evidence="2">PepSY-associated TM region</fullName>
    </submittedName>
</protein>
<keyword evidence="1" id="KW-0472">Membrane</keyword>
<proteinExistence type="predicted"/>
<dbReference type="AlphaFoldDB" id="A0A1H8D5V6"/>
<organism evidence="2 3">
    <name type="scientific">Loktanella fryxellensis</name>
    <dbReference type="NCBI Taxonomy" id="245187"/>
    <lineage>
        <taxon>Bacteria</taxon>
        <taxon>Pseudomonadati</taxon>
        <taxon>Pseudomonadota</taxon>
        <taxon>Alphaproteobacteria</taxon>
        <taxon>Rhodobacterales</taxon>
        <taxon>Roseobacteraceae</taxon>
        <taxon>Loktanella</taxon>
    </lineage>
</organism>
<keyword evidence="1" id="KW-0812">Transmembrane</keyword>
<gene>
    <name evidence="2" type="ORF">SAMN04488003_1087</name>
</gene>
<sequence>MAFTSPTGAPPVARAADGTQTLYRAAWRWHFYAGLYVIPFLIMLAVTGLLMLWISVLAGRDGEWIAVTPAATSLTISAQAEAAVAAVPDGTLMQYIAPRAPDLAAIFRVDAGGAAQMVAVDPYTGSVLAVMDRQAGWYDFASDIHGTLLLGVTGDRMIEVAASLTMVLLATGLYMWWPRDDQGLRVLIPILAARGRSLWKSLMPPSARGSPSCWYCSCCPACRGLASGASVWCRRGTPFRRKNGARRCPT</sequence>
<dbReference type="EMBL" id="FOCI01000008">
    <property type="protein sequence ID" value="SEN02174.1"/>
    <property type="molecule type" value="Genomic_DNA"/>
</dbReference>
<evidence type="ECO:0000313" key="2">
    <source>
        <dbReference type="EMBL" id="SEN02174.1"/>
    </source>
</evidence>